<protein>
    <recommendedName>
        <fullName evidence="2">DUF3752 domain-containing protein</fullName>
    </recommendedName>
</protein>
<evidence type="ECO:0000256" key="1">
    <source>
        <dbReference type="SAM" id="MobiDB-lite"/>
    </source>
</evidence>
<feature type="compositionally biased region" description="Basic and acidic residues" evidence="1">
    <location>
        <begin position="1"/>
        <end position="21"/>
    </location>
</feature>
<feature type="region of interest" description="Disordered" evidence="1">
    <location>
        <begin position="371"/>
        <end position="412"/>
    </location>
</feature>
<evidence type="ECO:0000313" key="4">
    <source>
        <dbReference type="EMBL" id="CAD9822976.1"/>
    </source>
</evidence>
<dbReference type="PANTHER" id="PTHR46370:SF1">
    <property type="entry name" value="GPALPP MOTIFS-CONTAINING PROTEIN 1"/>
    <property type="match status" value="1"/>
</dbReference>
<dbReference type="EMBL" id="HBHQ01021916">
    <property type="protein sequence ID" value="CAD9822975.1"/>
    <property type="molecule type" value="Transcribed_RNA"/>
</dbReference>
<feature type="compositionally biased region" description="Basic and acidic residues" evidence="1">
    <location>
        <begin position="35"/>
        <end position="44"/>
    </location>
</feature>
<accession>A0A6T7JAS5</accession>
<name>A0A6T7JAS5_9STRA</name>
<feature type="region of interest" description="Disordered" evidence="1">
    <location>
        <begin position="271"/>
        <end position="294"/>
    </location>
</feature>
<feature type="compositionally biased region" description="Low complexity" evidence="1">
    <location>
        <begin position="78"/>
        <end position="87"/>
    </location>
</feature>
<feature type="region of interest" description="Disordered" evidence="1">
    <location>
        <begin position="1"/>
        <end position="156"/>
    </location>
</feature>
<reference evidence="3" key="1">
    <citation type="submission" date="2021-01" db="EMBL/GenBank/DDBJ databases">
        <authorList>
            <person name="Corre E."/>
            <person name="Pelletier E."/>
            <person name="Niang G."/>
            <person name="Scheremetjew M."/>
            <person name="Finn R."/>
            <person name="Kale V."/>
            <person name="Holt S."/>
            <person name="Cochrane G."/>
            <person name="Meng A."/>
            <person name="Brown T."/>
            <person name="Cohen L."/>
        </authorList>
    </citation>
    <scope>NUCLEOTIDE SEQUENCE</scope>
    <source>
        <strain evidence="3">CCMP2084</strain>
    </source>
</reference>
<feature type="compositionally biased region" description="Basic residues" evidence="1">
    <location>
        <begin position="22"/>
        <end position="34"/>
    </location>
</feature>
<feature type="compositionally biased region" description="Basic residues" evidence="1">
    <location>
        <begin position="125"/>
        <end position="134"/>
    </location>
</feature>
<sequence length="667" mass="73392">MDEEREKRKDREDRRNHDRESRKHRSSRDRHRKSDRRDEQRQRETGSTSKDIAGTSSRLSPSLSSPRRSKKSQAVGESDASSSSSIDDQSRERRKHKRKRSHSEKRDHKKRSKKHKKSERDDNSKKKKKKHRRDRQPSSSESDSESEKSSAGSPALDRNYHFADALHSLLSSHPAFASDLPQMFIRMAGGTTFDLGCMSNMDAAASLARVFESLGPFGVQKDPDGAWIWKEGGPTGVGAKRQSELVLVKLSRVLLNQIGITVDAMERFEKKSAKEEEPPTMAEDPPAPLPASKNPVQTMTEMLLSEFDKRKENDNTASATDESAPVSSFAQELAGLCNVILEGESIATGGMPDDGVRAALEFLFDKVGLEKGDISDDDEDSGDEDEEENDEQDNKSPTMGYGLPDDNSDSLDNARNNVLAIIDTCRQHHAFSSAAKEPTTKRVLGPTMPPPNGSAVDYTTTTAVFNESSDEEEGPAPLGSVMAKKRGPALPREMIKALAQNRKYDLMDAAAGNEPGSTMAASLGGQAREEWMMVPGEHDFLEGIVRSGGTLKNRTFKNEKNRGGGGSEEPAVPLNPKMQAEMDAIMKAHVDARGPSLIEQHRAKKANEKAERAAAAAMGGKGEFKWSRDKDLDEGRRVDKDALHQVLGGAATELKTKFQGSYSRGFM</sequence>
<proteinExistence type="predicted"/>
<dbReference type="InterPro" id="IPR022226">
    <property type="entry name" value="DUF3752"/>
</dbReference>
<dbReference type="AlphaFoldDB" id="A0A6T7JAS5"/>
<dbReference type="EMBL" id="HBHQ01021917">
    <property type="protein sequence ID" value="CAD9822976.1"/>
    <property type="molecule type" value="Transcribed_RNA"/>
</dbReference>
<dbReference type="Pfam" id="PF12572">
    <property type="entry name" value="DUF3752"/>
    <property type="match status" value="1"/>
</dbReference>
<feature type="region of interest" description="Disordered" evidence="1">
    <location>
        <begin position="554"/>
        <end position="574"/>
    </location>
</feature>
<dbReference type="PANTHER" id="PTHR46370">
    <property type="entry name" value="GPALPP MOTIFS-CONTAINING PROTEIN 1"/>
    <property type="match status" value="1"/>
</dbReference>
<feature type="domain" description="DUF3752" evidence="2">
    <location>
        <begin position="577"/>
        <end position="659"/>
    </location>
</feature>
<feature type="region of interest" description="Disordered" evidence="1">
    <location>
        <begin position="432"/>
        <end position="455"/>
    </location>
</feature>
<evidence type="ECO:0000259" key="2">
    <source>
        <dbReference type="Pfam" id="PF12572"/>
    </source>
</evidence>
<feature type="compositionally biased region" description="Acidic residues" evidence="1">
    <location>
        <begin position="375"/>
        <end position="391"/>
    </location>
</feature>
<dbReference type="InterPro" id="IPR046331">
    <property type="entry name" value="GPAM1-like"/>
</dbReference>
<organism evidence="3">
    <name type="scientific">Attheya septentrionalis</name>
    <dbReference type="NCBI Taxonomy" id="420275"/>
    <lineage>
        <taxon>Eukaryota</taxon>
        <taxon>Sar</taxon>
        <taxon>Stramenopiles</taxon>
        <taxon>Ochrophyta</taxon>
        <taxon>Bacillariophyta</taxon>
        <taxon>Coscinodiscophyceae</taxon>
        <taxon>Chaetocerotophycidae</taxon>
        <taxon>Chaetocerotales</taxon>
        <taxon>Attheyaceae</taxon>
        <taxon>Attheya</taxon>
    </lineage>
</organism>
<feature type="compositionally biased region" description="Low complexity" evidence="1">
    <location>
        <begin position="56"/>
        <end position="66"/>
    </location>
</feature>
<gene>
    <name evidence="3" type="ORF">ASEP1449_LOCUS14809</name>
    <name evidence="4" type="ORF">ASEP1449_LOCUS14810</name>
</gene>
<feature type="compositionally biased region" description="Basic residues" evidence="1">
    <location>
        <begin position="92"/>
        <end position="117"/>
    </location>
</feature>
<evidence type="ECO:0000313" key="3">
    <source>
        <dbReference type="EMBL" id="CAD9822975.1"/>
    </source>
</evidence>